<proteinExistence type="predicted"/>
<protein>
    <recommendedName>
        <fullName evidence="3">Secreted protein</fullName>
    </recommendedName>
</protein>
<comment type="caution">
    <text evidence="1">The sequence shown here is derived from an EMBL/GenBank/DDBJ whole genome shotgun (WGS) entry which is preliminary data.</text>
</comment>
<name>A0ABU6ZAT9_9FABA</name>
<dbReference type="EMBL" id="JASCZI010272034">
    <property type="protein sequence ID" value="MED6219450.1"/>
    <property type="molecule type" value="Genomic_DNA"/>
</dbReference>
<evidence type="ECO:0000313" key="1">
    <source>
        <dbReference type="EMBL" id="MED6219450.1"/>
    </source>
</evidence>
<gene>
    <name evidence="1" type="ORF">PIB30_035942</name>
</gene>
<accession>A0ABU6ZAT9</accession>
<evidence type="ECO:0008006" key="3">
    <source>
        <dbReference type="Google" id="ProtNLM"/>
    </source>
</evidence>
<dbReference type="Proteomes" id="UP001341840">
    <property type="component" value="Unassembled WGS sequence"/>
</dbReference>
<evidence type="ECO:0000313" key="2">
    <source>
        <dbReference type="Proteomes" id="UP001341840"/>
    </source>
</evidence>
<sequence>MSLTTAAIGSACWRAFNERGTRSPAAVKIVTTVVLCAAVTGIRCGKVVLVFGLIRLVLRALTGHCMLVLGTNTATPATVSTLGIAGRTLLSLEPVVGVELLRSLRELTVRSLWLEHWKRGRG</sequence>
<organism evidence="1 2">
    <name type="scientific">Stylosanthes scabra</name>
    <dbReference type="NCBI Taxonomy" id="79078"/>
    <lineage>
        <taxon>Eukaryota</taxon>
        <taxon>Viridiplantae</taxon>
        <taxon>Streptophyta</taxon>
        <taxon>Embryophyta</taxon>
        <taxon>Tracheophyta</taxon>
        <taxon>Spermatophyta</taxon>
        <taxon>Magnoliopsida</taxon>
        <taxon>eudicotyledons</taxon>
        <taxon>Gunneridae</taxon>
        <taxon>Pentapetalae</taxon>
        <taxon>rosids</taxon>
        <taxon>fabids</taxon>
        <taxon>Fabales</taxon>
        <taxon>Fabaceae</taxon>
        <taxon>Papilionoideae</taxon>
        <taxon>50 kb inversion clade</taxon>
        <taxon>dalbergioids sensu lato</taxon>
        <taxon>Dalbergieae</taxon>
        <taxon>Pterocarpus clade</taxon>
        <taxon>Stylosanthes</taxon>
    </lineage>
</organism>
<keyword evidence="2" id="KW-1185">Reference proteome</keyword>
<reference evidence="1 2" key="1">
    <citation type="journal article" date="2023" name="Plants (Basel)">
        <title>Bridging the Gap: Combining Genomics and Transcriptomics Approaches to Understand Stylosanthes scabra, an Orphan Legume from the Brazilian Caatinga.</title>
        <authorList>
            <person name="Ferreira-Neto J.R.C."/>
            <person name="da Silva M.D."/>
            <person name="Binneck E."/>
            <person name="de Melo N.F."/>
            <person name="da Silva R.H."/>
            <person name="de Melo A.L.T.M."/>
            <person name="Pandolfi V."/>
            <person name="Bustamante F.O."/>
            <person name="Brasileiro-Vidal A.C."/>
            <person name="Benko-Iseppon A.M."/>
        </authorList>
    </citation>
    <scope>NUCLEOTIDE SEQUENCE [LARGE SCALE GENOMIC DNA]</scope>
    <source>
        <tissue evidence="1">Leaves</tissue>
    </source>
</reference>